<accession>A0AAE1FBW0</accession>
<comment type="caution">
    <text evidence="2">The sequence shown here is derived from an EMBL/GenBank/DDBJ whole genome shotgun (WGS) entry which is preliminary data.</text>
</comment>
<dbReference type="EMBL" id="JAWQEG010002699">
    <property type="protein sequence ID" value="KAK3870227.1"/>
    <property type="molecule type" value="Genomic_DNA"/>
</dbReference>
<reference evidence="2" key="1">
    <citation type="submission" date="2023-10" db="EMBL/GenBank/DDBJ databases">
        <title>Genome assemblies of two species of porcelain crab, Petrolisthes cinctipes and Petrolisthes manimaculis (Anomura: Porcellanidae).</title>
        <authorList>
            <person name="Angst P."/>
        </authorList>
    </citation>
    <scope>NUCLEOTIDE SEQUENCE</scope>
    <source>
        <strain evidence="2">PB745_01</strain>
        <tissue evidence="2">Gill</tissue>
    </source>
</reference>
<evidence type="ECO:0000313" key="2">
    <source>
        <dbReference type="EMBL" id="KAK3870227.1"/>
    </source>
</evidence>
<evidence type="ECO:0000256" key="1">
    <source>
        <dbReference type="SAM" id="MobiDB-lite"/>
    </source>
</evidence>
<sequence length="143" mass="15048">MQTPSHLATSPTAAISAPYTCVVHGPQDKKVDGQTKPSRGGEVDGSLSLGRTTEKDLKLQSCGHDLNHRREWPGGGGGGGVDGVVVVVVVMGLEKEYTSPYQELRSEMRPDKKAFVLATIAPPAGRTRVGVLVAGGVEARCRN</sequence>
<name>A0AAE1FBW0_PETCI</name>
<proteinExistence type="predicted"/>
<dbReference type="Proteomes" id="UP001286313">
    <property type="component" value="Unassembled WGS sequence"/>
</dbReference>
<protein>
    <submittedName>
        <fullName evidence="2">Uncharacterized protein</fullName>
    </submittedName>
</protein>
<keyword evidence="3" id="KW-1185">Reference proteome</keyword>
<dbReference type="AlphaFoldDB" id="A0AAE1FBW0"/>
<gene>
    <name evidence="2" type="ORF">Pcinc_024521</name>
</gene>
<organism evidence="2 3">
    <name type="scientific">Petrolisthes cinctipes</name>
    <name type="common">Flat porcelain crab</name>
    <dbReference type="NCBI Taxonomy" id="88211"/>
    <lineage>
        <taxon>Eukaryota</taxon>
        <taxon>Metazoa</taxon>
        <taxon>Ecdysozoa</taxon>
        <taxon>Arthropoda</taxon>
        <taxon>Crustacea</taxon>
        <taxon>Multicrustacea</taxon>
        <taxon>Malacostraca</taxon>
        <taxon>Eumalacostraca</taxon>
        <taxon>Eucarida</taxon>
        <taxon>Decapoda</taxon>
        <taxon>Pleocyemata</taxon>
        <taxon>Anomura</taxon>
        <taxon>Galatheoidea</taxon>
        <taxon>Porcellanidae</taxon>
        <taxon>Petrolisthes</taxon>
    </lineage>
</organism>
<evidence type="ECO:0000313" key="3">
    <source>
        <dbReference type="Proteomes" id="UP001286313"/>
    </source>
</evidence>
<feature type="region of interest" description="Disordered" evidence="1">
    <location>
        <begin position="24"/>
        <end position="55"/>
    </location>
</feature>